<proteinExistence type="predicted"/>
<dbReference type="AlphaFoldDB" id="A0A5N6QHG9"/>
<sequence>MTPAIEGMAPAVESFEGNNKMSKGYQYPSWKKKLRGLLVDNGELCRLVEKGILPDQQIKLGNTS</sequence>
<reference evidence="1 2" key="1">
    <citation type="submission" date="2019-06" db="EMBL/GenBank/DDBJ databases">
        <title>A chromosomal-level reference genome of Carpinus fangiana (Coryloideae, Betulaceae).</title>
        <authorList>
            <person name="Yang X."/>
            <person name="Wang Z."/>
            <person name="Zhang L."/>
            <person name="Hao G."/>
            <person name="Liu J."/>
            <person name="Yang Y."/>
        </authorList>
    </citation>
    <scope>NUCLEOTIDE SEQUENCE [LARGE SCALE GENOMIC DNA]</scope>
    <source>
        <strain evidence="1">Cfa_2016G</strain>
        <tissue evidence="1">Leaf</tissue>
    </source>
</reference>
<keyword evidence="2" id="KW-1185">Reference proteome</keyword>
<name>A0A5N6QHG9_9ROSI</name>
<dbReference type="OrthoDB" id="21225at2759"/>
<evidence type="ECO:0000313" key="1">
    <source>
        <dbReference type="EMBL" id="KAE7997931.1"/>
    </source>
</evidence>
<accession>A0A5N6QHG9</accession>
<dbReference type="Proteomes" id="UP000327013">
    <property type="component" value="Chromosome 1"/>
</dbReference>
<evidence type="ECO:0000313" key="2">
    <source>
        <dbReference type="Proteomes" id="UP000327013"/>
    </source>
</evidence>
<dbReference type="EMBL" id="CM017321">
    <property type="protein sequence ID" value="KAE7997931.1"/>
    <property type="molecule type" value="Genomic_DNA"/>
</dbReference>
<protein>
    <submittedName>
        <fullName evidence="1">Uncharacterized protein</fullName>
    </submittedName>
</protein>
<gene>
    <name evidence="1" type="ORF">FH972_002519</name>
</gene>
<organism evidence="1 2">
    <name type="scientific">Carpinus fangiana</name>
    <dbReference type="NCBI Taxonomy" id="176857"/>
    <lineage>
        <taxon>Eukaryota</taxon>
        <taxon>Viridiplantae</taxon>
        <taxon>Streptophyta</taxon>
        <taxon>Embryophyta</taxon>
        <taxon>Tracheophyta</taxon>
        <taxon>Spermatophyta</taxon>
        <taxon>Magnoliopsida</taxon>
        <taxon>eudicotyledons</taxon>
        <taxon>Gunneridae</taxon>
        <taxon>Pentapetalae</taxon>
        <taxon>rosids</taxon>
        <taxon>fabids</taxon>
        <taxon>Fagales</taxon>
        <taxon>Betulaceae</taxon>
        <taxon>Carpinus</taxon>
    </lineage>
</organism>